<dbReference type="Proteomes" id="UP001250214">
    <property type="component" value="Unassembled WGS sequence"/>
</dbReference>
<dbReference type="SMART" id="SM00530">
    <property type="entry name" value="HTH_XRE"/>
    <property type="match status" value="1"/>
</dbReference>
<feature type="domain" description="HTH cro/C1-type" evidence="2">
    <location>
        <begin position="6"/>
        <end position="67"/>
    </location>
</feature>
<keyword evidence="4" id="KW-1185">Reference proteome</keyword>
<dbReference type="InterPro" id="IPR001387">
    <property type="entry name" value="Cro/C1-type_HTH"/>
</dbReference>
<dbReference type="RefSeq" id="WP_310913254.1">
    <property type="nucleotide sequence ID" value="NZ_JAVLVT010000007.1"/>
</dbReference>
<gene>
    <name evidence="3" type="ORF">RIF23_15460</name>
</gene>
<dbReference type="SUPFAM" id="SSF47413">
    <property type="entry name" value="lambda repressor-like DNA-binding domains"/>
    <property type="match status" value="1"/>
</dbReference>
<feature type="region of interest" description="Disordered" evidence="1">
    <location>
        <begin position="174"/>
        <end position="222"/>
    </location>
</feature>
<name>A0ABU2H8Q8_9ACTN</name>
<sequence>MTIGQCLAEARARSGLSIAALEERTRIRGQVIAAIERDEFGPCGGDFYARGHIRQLARTLGLDPQPLLADFAEQVRAVPASGGAGGPHPPPETGAVGTVGAAAGPRGAGSAGATSEAIQSAPRRRMRAAEIFRAHRSAEGTEPPRVRWTLLMALASVVVLLLGVAQALFGSYDSTERSAPSEVTQEQEGPVERSVSPAPPDTLEAGDNTSAERASTERYDVTTQPTAAVKVRAVERTWLSVRNSHGGELFAGILTEGQSRGWRGPEQLSLRLGNAGGVHVTASGEILEPPERQGGVSLITVNTDGIHQDGSAE</sequence>
<dbReference type="Pfam" id="PF13464">
    <property type="entry name" value="RodZ_C"/>
    <property type="match status" value="1"/>
</dbReference>
<dbReference type="EMBL" id="JAVLVT010000007">
    <property type="protein sequence ID" value="MDS1271692.1"/>
    <property type="molecule type" value="Genomic_DNA"/>
</dbReference>
<evidence type="ECO:0000256" key="1">
    <source>
        <dbReference type="SAM" id="MobiDB-lite"/>
    </source>
</evidence>
<dbReference type="PANTHER" id="PTHR34475:SF1">
    <property type="entry name" value="CYTOSKELETON PROTEIN RODZ"/>
    <property type="match status" value="1"/>
</dbReference>
<accession>A0ABU2H8Q8</accession>
<evidence type="ECO:0000313" key="3">
    <source>
        <dbReference type="EMBL" id="MDS1271692.1"/>
    </source>
</evidence>
<evidence type="ECO:0000313" key="4">
    <source>
        <dbReference type="Proteomes" id="UP001250214"/>
    </source>
</evidence>
<comment type="caution">
    <text evidence="3">The sequence shown here is derived from an EMBL/GenBank/DDBJ whole genome shotgun (WGS) entry which is preliminary data.</text>
</comment>
<dbReference type="Gene3D" id="1.10.260.40">
    <property type="entry name" value="lambda repressor-like DNA-binding domains"/>
    <property type="match status" value="1"/>
</dbReference>
<dbReference type="InterPro" id="IPR050400">
    <property type="entry name" value="Bact_Cytoskel_RodZ"/>
</dbReference>
<protein>
    <submittedName>
        <fullName evidence="3">DUF4115 domain-containing protein</fullName>
    </submittedName>
</protein>
<dbReference type="InterPro" id="IPR010982">
    <property type="entry name" value="Lambda_DNA-bd_dom_sf"/>
</dbReference>
<proteinExistence type="predicted"/>
<organism evidence="3 4">
    <name type="scientific">Lipingzhangella rawalii</name>
    <dbReference type="NCBI Taxonomy" id="2055835"/>
    <lineage>
        <taxon>Bacteria</taxon>
        <taxon>Bacillati</taxon>
        <taxon>Actinomycetota</taxon>
        <taxon>Actinomycetes</taxon>
        <taxon>Streptosporangiales</taxon>
        <taxon>Nocardiopsidaceae</taxon>
        <taxon>Lipingzhangella</taxon>
    </lineage>
</organism>
<dbReference type="CDD" id="cd00093">
    <property type="entry name" value="HTH_XRE"/>
    <property type="match status" value="1"/>
</dbReference>
<dbReference type="Pfam" id="PF13413">
    <property type="entry name" value="HTH_25"/>
    <property type="match status" value="1"/>
</dbReference>
<dbReference type="InterPro" id="IPR025194">
    <property type="entry name" value="RodZ-like_C"/>
</dbReference>
<feature type="compositionally biased region" description="Polar residues" evidence="1">
    <location>
        <begin position="177"/>
        <end position="187"/>
    </location>
</feature>
<feature type="region of interest" description="Disordered" evidence="1">
    <location>
        <begin position="103"/>
        <end position="122"/>
    </location>
</feature>
<dbReference type="PANTHER" id="PTHR34475">
    <property type="match status" value="1"/>
</dbReference>
<evidence type="ECO:0000259" key="2">
    <source>
        <dbReference type="SMART" id="SM00530"/>
    </source>
</evidence>
<reference evidence="4" key="1">
    <citation type="submission" date="2023-07" db="EMBL/GenBank/DDBJ databases">
        <title>Novel species in the genus Lipingzhangella isolated from Sambhar Salt Lake.</title>
        <authorList>
            <person name="Jiya N."/>
            <person name="Kajale S."/>
            <person name="Sharma A."/>
        </authorList>
    </citation>
    <scope>NUCLEOTIDE SEQUENCE [LARGE SCALE GENOMIC DNA]</scope>
    <source>
        <strain evidence="4">LS1_29</strain>
    </source>
</reference>